<evidence type="ECO:0000256" key="3">
    <source>
        <dbReference type="RuleBase" id="RU003476"/>
    </source>
</evidence>
<dbReference type="PRINTS" id="PR00502">
    <property type="entry name" value="NUDIXFAMILY"/>
</dbReference>
<dbReference type="InterPro" id="IPR020084">
    <property type="entry name" value="NUDIX_hydrolase_CS"/>
</dbReference>
<name>A0ABR8U8D1_9BACL</name>
<reference evidence="5 6" key="1">
    <citation type="submission" date="2020-08" db="EMBL/GenBank/DDBJ databases">
        <title>A Genomic Blueprint of the Chicken Gut Microbiome.</title>
        <authorList>
            <person name="Gilroy R."/>
            <person name="Ravi A."/>
            <person name="Getino M."/>
            <person name="Pursley I."/>
            <person name="Horton D.L."/>
            <person name="Alikhan N.-F."/>
            <person name="Baker D."/>
            <person name="Gharbi K."/>
            <person name="Hall N."/>
            <person name="Watson M."/>
            <person name="Adriaenssens E.M."/>
            <person name="Foster-Nyarko E."/>
            <person name="Jarju S."/>
            <person name="Secka A."/>
            <person name="Antonio M."/>
            <person name="Oren A."/>
            <person name="Chaudhuri R."/>
            <person name="La Ragione R.M."/>
            <person name="Hildebrand F."/>
            <person name="Pallen M.J."/>
        </authorList>
    </citation>
    <scope>NUCLEOTIDE SEQUENCE [LARGE SCALE GENOMIC DNA]</scope>
    <source>
        <strain evidence="5 6">Sa2YVA2</strain>
    </source>
</reference>
<dbReference type="RefSeq" id="WP_191693994.1">
    <property type="nucleotide sequence ID" value="NZ_JACSQN010000005.1"/>
</dbReference>
<evidence type="ECO:0000256" key="1">
    <source>
        <dbReference type="ARBA" id="ARBA00001946"/>
    </source>
</evidence>
<dbReference type="Gene3D" id="3.90.79.10">
    <property type="entry name" value="Nucleoside Triphosphate Pyrophosphohydrolase"/>
    <property type="match status" value="1"/>
</dbReference>
<comment type="similarity">
    <text evidence="3">Belongs to the Nudix hydrolase family.</text>
</comment>
<feature type="domain" description="Nudix hydrolase" evidence="4">
    <location>
        <begin position="23"/>
        <end position="149"/>
    </location>
</feature>
<gene>
    <name evidence="5" type="ORF">H9649_06870</name>
</gene>
<dbReference type="InterPro" id="IPR015797">
    <property type="entry name" value="NUDIX_hydrolase-like_dom_sf"/>
</dbReference>
<comment type="cofactor">
    <cofactor evidence="1">
        <name>Mg(2+)</name>
        <dbReference type="ChEBI" id="CHEBI:18420"/>
    </cofactor>
</comment>
<evidence type="ECO:0000256" key="2">
    <source>
        <dbReference type="ARBA" id="ARBA00022801"/>
    </source>
</evidence>
<dbReference type="PANTHER" id="PTHR43046:SF14">
    <property type="entry name" value="MUTT_NUDIX FAMILY PROTEIN"/>
    <property type="match status" value="1"/>
</dbReference>
<dbReference type="InterPro" id="IPR020476">
    <property type="entry name" value="Nudix_hydrolase"/>
</dbReference>
<dbReference type="PROSITE" id="PS00893">
    <property type="entry name" value="NUDIX_BOX"/>
    <property type="match status" value="1"/>
</dbReference>
<dbReference type="CDD" id="cd02883">
    <property type="entry name" value="NUDIX_Hydrolase"/>
    <property type="match status" value="1"/>
</dbReference>
<keyword evidence="6" id="KW-1185">Reference proteome</keyword>
<evidence type="ECO:0000259" key="4">
    <source>
        <dbReference type="PROSITE" id="PS51462"/>
    </source>
</evidence>
<comment type="caution">
    <text evidence="5">The sequence shown here is derived from an EMBL/GenBank/DDBJ whole genome shotgun (WGS) entry which is preliminary data.</text>
</comment>
<dbReference type="GO" id="GO:0016787">
    <property type="term" value="F:hydrolase activity"/>
    <property type="evidence" value="ECO:0007669"/>
    <property type="project" value="UniProtKB-KW"/>
</dbReference>
<evidence type="ECO:0000313" key="5">
    <source>
        <dbReference type="EMBL" id="MBD7984294.1"/>
    </source>
</evidence>
<organism evidence="5 6">
    <name type="scientific">Sporosarcina quadrami</name>
    <dbReference type="NCBI Taxonomy" id="2762234"/>
    <lineage>
        <taxon>Bacteria</taxon>
        <taxon>Bacillati</taxon>
        <taxon>Bacillota</taxon>
        <taxon>Bacilli</taxon>
        <taxon>Bacillales</taxon>
        <taxon>Caryophanaceae</taxon>
        <taxon>Sporosarcina</taxon>
    </lineage>
</organism>
<dbReference type="PANTHER" id="PTHR43046">
    <property type="entry name" value="GDP-MANNOSE MANNOSYL HYDROLASE"/>
    <property type="match status" value="1"/>
</dbReference>
<dbReference type="InterPro" id="IPR000086">
    <property type="entry name" value="NUDIX_hydrolase_dom"/>
</dbReference>
<dbReference type="SUPFAM" id="SSF55811">
    <property type="entry name" value="Nudix"/>
    <property type="match status" value="1"/>
</dbReference>
<protein>
    <submittedName>
        <fullName evidence="5">NUDIX hydrolase</fullName>
    </submittedName>
</protein>
<proteinExistence type="inferred from homology"/>
<dbReference type="PROSITE" id="PS51462">
    <property type="entry name" value="NUDIX"/>
    <property type="match status" value="1"/>
</dbReference>
<sequence length="153" mass="17692">MSTKNNGYAFLDFIEVNEMEIDKFQPLGGSFAVITSNGKYLLCYNTLRDQWELPAGHREVDETPKECALRELFEETGQRVSYIEFIGLIKKKNISNDSIKYNPVFTATLETLRPFQENSETSAIQLWDLKESIGYVDEVDRKVLDYVRNGCMR</sequence>
<accession>A0ABR8U8D1</accession>
<evidence type="ECO:0000313" key="6">
    <source>
        <dbReference type="Proteomes" id="UP000626786"/>
    </source>
</evidence>
<dbReference type="EMBL" id="JACSQN010000005">
    <property type="protein sequence ID" value="MBD7984294.1"/>
    <property type="molecule type" value="Genomic_DNA"/>
</dbReference>
<keyword evidence="2 3" id="KW-0378">Hydrolase</keyword>
<dbReference type="Proteomes" id="UP000626786">
    <property type="component" value="Unassembled WGS sequence"/>
</dbReference>
<dbReference type="Pfam" id="PF00293">
    <property type="entry name" value="NUDIX"/>
    <property type="match status" value="1"/>
</dbReference>